<feature type="domain" description="Flagellar basal-body/hook protein C-terminal" evidence="2">
    <location>
        <begin position="86"/>
        <end position="128"/>
    </location>
</feature>
<dbReference type="AlphaFoldDB" id="A0A5S3V5T2"/>
<comment type="caution">
    <text evidence="3">The sequence shown here is derived from an EMBL/GenBank/DDBJ whole genome shotgun (WGS) entry which is preliminary data.</text>
</comment>
<reference evidence="3 4" key="1">
    <citation type="submission" date="2018-01" db="EMBL/GenBank/DDBJ databases">
        <authorList>
            <person name="Paulsen S."/>
            <person name="Gram L.K."/>
        </authorList>
    </citation>
    <scope>NUCLEOTIDE SEQUENCE [LARGE SCALE GENOMIC DNA]</scope>
    <source>
        <strain evidence="3 4">S3790</strain>
    </source>
</reference>
<reference evidence="4" key="2">
    <citation type="submission" date="2019-06" db="EMBL/GenBank/DDBJ databases">
        <title>Co-occurence of chitin degradation, pigmentation and bioactivity in marine Pseudoalteromonas.</title>
        <authorList>
            <person name="Sonnenschein E.C."/>
            <person name="Bech P.K."/>
        </authorList>
    </citation>
    <scope>NUCLEOTIDE SEQUENCE [LARGE SCALE GENOMIC DNA]</scope>
    <source>
        <strain evidence="4">S3790</strain>
    </source>
</reference>
<evidence type="ECO:0000256" key="1">
    <source>
        <dbReference type="ARBA" id="ARBA00009677"/>
    </source>
</evidence>
<gene>
    <name evidence="3" type="ORF">CWC19_15795</name>
</gene>
<dbReference type="EMBL" id="PNBX01000073">
    <property type="protein sequence ID" value="TMO66626.1"/>
    <property type="molecule type" value="Genomic_DNA"/>
</dbReference>
<comment type="similarity">
    <text evidence="1">Belongs to the flagella basal body rod proteins family.</text>
</comment>
<proteinExistence type="inferred from homology"/>
<protein>
    <recommendedName>
        <fullName evidence="2">Flagellar basal-body/hook protein C-terminal domain-containing protein</fullName>
    </recommendedName>
</protein>
<name>A0A5S3V5T2_9GAMM</name>
<dbReference type="InterPro" id="IPR010930">
    <property type="entry name" value="Flg_bb/hook_C_dom"/>
</dbReference>
<sequence>MAHDIYAISMSGMAIERAKLHAASLNIANANSIASSASSVYKVKHLDVQGLSFKQIVEADMMSLLNQKAQVKAQYKPEHALANDEGFIYLPEINLATEMLNLNSATRAYEANVKAFNAYKGMSSKALEIGK</sequence>
<accession>A0A5S3V5T2</accession>
<evidence type="ECO:0000313" key="3">
    <source>
        <dbReference type="EMBL" id="TMO66626.1"/>
    </source>
</evidence>
<dbReference type="OrthoDB" id="5769458at2"/>
<dbReference type="Pfam" id="PF06429">
    <property type="entry name" value="Flg_bbr_C"/>
    <property type="match status" value="1"/>
</dbReference>
<dbReference type="Proteomes" id="UP000307217">
    <property type="component" value="Unassembled WGS sequence"/>
</dbReference>
<evidence type="ECO:0000259" key="2">
    <source>
        <dbReference type="Pfam" id="PF06429"/>
    </source>
</evidence>
<organism evidence="3 4">
    <name type="scientific">Pseudoalteromonas aurantia</name>
    <dbReference type="NCBI Taxonomy" id="43654"/>
    <lineage>
        <taxon>Bacteria</taxon>
        <taxon>Pseudomonadati</taxon>
        <taxon>Pseudomonadota</taxon>
        <taxon>Gammaproteobacteria</taxon>
        <taxon>Alteromonadales</taxon>
        <taxon>Pseudoalteromonadaceae</taxon>
        <taxon>Pseudoalteromonas</taxon>
    </lineage>
</organism>
<dbReference type="RefSeq" id="WP_138592751.1">
    <property type="nucleotide sequence ID" value="NZ_PNBX01000073.1"/>
</dbReference>
<evidence type="ECO:0000313" key="4">
    <source>
        <dbReference type="Proteomes" id="UP000307217"/>
    </source>
</evidence>